<sequence>MVETRRFILEERRFWIADVSQNLVTSPGARHALLNLTLQAQSTGPRLLHPVATSKWRTAAILGAAQACPHQLRASGDPGGTCSRSPKERQCEQCCGGTSSGDFQARPGGGEGDRLKLQAGVVAPLFYRGSGTTEPLRGEVRVSEDDDRVISVDVIILARSLILRRRRALKGRRCRAVACTALSGEPPRAKTGFGRQPAAVSGTLQASATPMLTGL</sequence>
<evidence type="ECO:0000313" key="1">
    <source>
        <dbReference type="EMBL" id="KAG0412311.1"/>
    </source>
</evidence>
<reference evidence="1 2" key="1">
    <citation type="journal article" date="2020" name="Cell">
        <title>Large-Scale Comparative Analyses of Tick Genomes Elucidate Their Genetic Diversity and Vector Capacities.</title>
        <authorList>
            <consortium name="Tick Genome and Microbiome Consortium (TIGMIC)"/>
            <person name="Jia N."/>
            <person name="Wang J."/>
            <person name="Shi W."/>
            <person name="Du L."/>
            <person name="Sun Y."/>
            <person name="Zhan W."/>
            <person name="Jiang J.F."/>
            <person name="Wang Q."/>
            <person name="Zhang B."/>
            <person name="Ji P."/>
            <person name="Bell-Sakyi L."/>
            <person name="Cui X.M."/>
            <person name="Yuan T.T."/>
            <person name="Jiang B.G."/>
            <person name="Yang W.F."/>
            <person name="Lam T.T."/>
            <person name="Chang Q.C."/>
            <person name="Ding S.J."/>
            <person name="Wang X.J."/>
            <person name="Zhu J.G."/>
            <person name="Ruan X.D."/>
            <person name="Zhao L."/>
            <person name="Wei J.T."/>
            <person name="Ye R.Z."/>
            <person name="Que T.C."/>
            <person name="Du C.H."/>
            <person name="Zhou Y.H."/>
            <person name="Cheng J.X."/>
            <person name="Dai P.F."/>
            <person name="Guo W.B."/>
            <person name="Han X.H."/>
            <person name="Huang E.J."/>
            <person name="Li L.F."/>
            <person name="Wei W."/>
            <person name="Gao Y.C."/>
            <person name="Liu J.Z."/>
            <person name="Shao H.Z."/>
            <person name="Wang X."/>
            <person name="Wang C.C."/>
            <person name="Yang T.C."/>
            <person name="Huo Q.B."/>
            <person name="Li W."/>
            <person name="Chen H.Y."/>
            <person name="Chen S.E."/>
            <person name="Zhou L.G."/>
            <person name="Ni X.B."/>
            <person name="Tian J.H."/>
            <person name="Sheng Y."/>
            <person name="Liu T."/>
            <person name="Pan Y.S."/>
            <person name="Xia L.Y."/>
            <person name="Li J."/>
            <person name="Zhao F."/>
            <person name="Cao W.C."/>
        </authorList>
    </citation>
    <scope>NUCLEOTIDE SEQUENCE [LARGE SCALE GENOMIC DNA]</scope>
    <source>
        <strain evidence="1">Iper-2018</strain>
    </source>
</reference>
<gene>
    <name evidence="1" type="ORF">HPB47_010554</name>
</gene>
<comment type="caution">
    <text evidence="1">The sequence shown here is derived from an EMBL/GenBank/DDBJ whole genome shotgun (WGS) entry which is preliminary data.</text>
</comment>
<keyword evidence="2" id="KW-1185">Reference proteome</keyword>
<organism evidence="1 2">
    <name type="scientific">Ixodes persulcatus</name>
    <name type="common">Taiga tick</name>
    <dbReference type="NCBI Taxonomy" id="34615"/>
    <lineage>
        <taxon>Eukaryota</taxon>
        <taxon>Metazoa</taxon>
        <taxon>Ecdysozoa</taxon>
        <taxon>Arthropoda</taxon>
        <taxon>Chelicerata</taxon>
        <taxon>Arachnida</taxon>
        <taxon>Acari</taxon>
        <taxon>Parasitiformes</taxon>
        <taxon>Ixodida</taxon>
        <taxon>Ixodoidea</taxon>
        <taxon>Ixodidae</taxon>
        <taxon>Ixodinae</taxon>
        <taxon>Ixodes</taxon>
    </lineage>
</organism>
<accession>A0AC60NYR8</accession>
<proteinExistence type="predicted"/>
<dbReference type="EMBL" id="JABSTQ010011360">
    <property type="protein sequence ID" value="KAG0412311.1"/>
    <property type="molecule type" value="Genomic_DNA"/>
</dbReference>
<protein>
    <submittedName>
        <fullName evidence="1">Uncharacterized protein</fullName>
    </submittedName>
</protein>
<dbReference type="Proteomes" id="UP000805193">
    <property type="component" value="Unassembled WGS sequence"/>
</dbReference>
<evidence type="ECO:0000313" key="2">
    <source>
        <dbReference type="Proteomes" id="UP000805193"/>
    </source>
</evidence>
<name>A0AC60NYR8_IXOPE</name>